<proteinExistence type="predicted"/>
<dbReference type="InterPro" id="IPR014915">
    <property type="entry name" value="Phage_TLS_TfmB"/>
</dbReference>
<reference evidence="1" key="1">
    <citation type="submission" date="2020-08" db="EMBL/GenBank/DDBJ databases">
        <title>Paracoccus amoyensis sp. nov., isolated from the surface seawater at coast of Xiamen, Fujian.</title>
        <authorList>
            <person name="Lyu L."/>
        </authorList>
    </citation>
    <scope>NUCLEOTIDE SEQUENCE</scope>
    <source>
        <strain evidence="1">11-3</strain>
    </source>
</reference>
<keyword evidence="2" id="KW-1185">Reference proteome</keyword>
<evidence type="ECO:0000313" key="1">
    <source>
        <dbReference type="EMBL" id="MBC9246744.1"/>
    </source>
</evidence>
<name>A0A926JCU0_9RHOB</name>
<dbReference type="EMBL" id="JACOQL010000002">
    <property type="protein sequence ID" value="MBC9246744.1"/>
    <property type="molecule type" value="Genomic_DNA"/>
</dbReference>
<sequence>MLANGDAIAAWLAVETQWRVVVAPAALIWLGLDYPAVDVVLRRTQFADPDAVFRDLQVMEGSALEVFGEKSG</sequence>
<organism evidence="1 2">
    <name type="scientific">Paracoccus amoyensis</name>
    <dbReference type="NCBI Taxonomy" id="2760093"/>
    <lineage>
        <taxon>Bacteria</taxon>
        <taxon>Pseudomonadati</taxon>
        <taxon>Pseudomonadota</taxon>
        <taxon>Alphaproteobacteria</taxon>
        <taxon>Rhodobacterales</taxon>
        <taxon>Paracoccaceae</taxon>
        <taxon>Paracoccus</taxon>
    </lineage>
</organism>
<gene>
    <name evidence="1" type="ORF">H4P12_08465</name>
</gene>
<dbReference type="Pfam" id="PF08809">
    <property type="entry name" value="DUF1799"/>
    <property type="match status" value="1"/>
</dbReference>
<accession>A0A926JCU0</accession>
<protein>
    <submittedName>
        <fullName evidence="1">DUF1799 domain-containing protein</fullName>
    </submittedName>
</protein>
<evidence type="ECO:0000313" key="2">
    <source>
        <dbReference type="Proteomes" id="UP000608594"/>
    </source>
</evidence>
<dbReference type="AlphaFoldDB" id="A0A926JCU0"/>
<dbReference type="Proteomes" id="UP000608594">
    <property type="component" value="Unassembled WGS sequence"/>
</dbReference>
<comment type="caution">
    <text evidence="1">The sequence shown here is derived from an EMBL/GenBank/DDBJ whole genome shotgun (WGS) entry which is preliminary data.</text>
</comment>